<evidence type="ECO:0000313" key="1">
    <source>
        <dbReference type="EMBL" id="KAF2772017.1"/>
    </source>
</evidence>
<protein>
    <submittedName>
        <fullName evidence="1">Uncharacterized protein</fullName>
    </submittedName>
</protein>
<evidence type="ECO:0000313" key="2">
    <source>
        <dbReference type="Proteomes" id="UP000799436"/>
    </source>
</evidence>
<name>A0A6G1LGK0_9PEZI</name>
<organism evidence="1 2">
    <name type="scientific">Teratosphaeria nubilosa</name>
    <dbReference type="NCBI Taxonomy" id="161662"/>
    <lineage>
        <taxon>Eukaryota</taxon>
        <taxon>Fungi</taxon>
        <taxon>Dikarya</taxon>
        <taxon>Ascomycota</taxon>
        <taxon>Pezizomycotina</taxon>
        <taxon>Dothideomycetes</taxon>
        <taxon>Dothideomycetidae</taxon>
        <taxon>Mycosphaerellales</taxon>
        <taxon>Teratosphaeriaceae</taxon>
        <taxon>Teratosphaeria</taxon>
    </lineage>
</organism>
<keyword evidence="2" id="KW-1185">Reference proteome</keyword>
<sequence>MDVIQPTTSLGVVDSILHTMHVTCIIAFFAICDHSYSPRELWSSLLRSYLRSWPAGETCNRLRSTHPLELRQLFLWPVGINAMLTASSQ</sequence>
<reference evidence="1" key="1">
    <citation type="journal article" date="2020" name="Stud. Mycol.">
        <title>101 Dothideomycetes genomes: a test case for predicting lifestyles and emergence of pathogens.</title>
        <authorList>
            <person name="Haridas S."/>
            <person name="Albert R."/>
            <person name="Binder M."/>
            <person name="Bloem J."/>
            <person name="Labutti K."/>
            <person name="Salamov A."/>
            <person name="Andreopoulos B."/>
            <person name="Baker S."/>
            <person name="Barry K."/>
            <person name="Bills G."/>
            <person name="Bluhm B."/>
            <person name="Cannon C."/>
            <person name="Castanera R."/>
            <person name="Culley D."/>
            <person name="Daum C."/>
            <person name="Ezra D."/>
            <person name="Gonzalez J."/>
            <person name="Henrissat B."/>
            <person name="Kuo A."/>
            <person name="Liang C."/>
            <person name="Lipzen A."/>
            <person name="Lutzoni F."/>
            <person name="Magnuson J."/>
            <person name="Mondo S."/>
            <person name="Nolan M."/>
            <person name="Ohm R."/>
            <person name="Pangilinan J."/>
            <person name="Park H.-J."/>
            <person name="Ramirez L."/>
            <person name="Alfaro M."/>
            <person name="Sun H."/>
            <person name="Tritt A."/>
            <person name="Yoshinaga Y."/>
            <person name="Zwiers L.-H."/>
            <person name="Turgeon B."/>
            <person name="Goodwin S."/>
            <person name="Spatafora J."/>
            <person name="Crous P."/>
            <person name="Grigoriev I."/>
        </authorList>
    </citation>
    <scope>NUCLEOTIDE SEQUENCE</scope>
    <source>
        <strain evidence="1">CBS 116005</strain>
    </source>
</reference>
<accession>A0A6G1LGK0</accession>
<gene>
    <name evidence="1" type="ORF">EJ03DRAFT_211289</name>
</gene>
<dbReference type="Proteomes" id="UP000799436">
    <property type="component" value="Unassembled WGS sequence"/>
</dbReference>
<dbReference type="EMBL" id="ML995816">
    <property type="protein sequence ID" value="KAF2772017.1"/>
    <property type="molecule type" value="Genomic_DNA"/>
</dbReference>
<dbReference type="AlphaFoldDB" id="A0A6G1LGK0"/>
<proteinExistence type="predicted"/>